<dbReference type="WBParaSite" id="RSKR_0000935000.1">
    <property type="protein sequence ID" value="RSKR_0000935000.1"/>
    <property type="gene ID" value="RSKR_0000935000"/>
</dbReference>
<proteinExistence type="predicted"/>
<evidence type="ECO:0000313" key="2">
    <source>
        <dbReference type="WBParaSite" id="RSKR_0000935000.1"/>
    </source>
</evidence>
<name>A0AC35U9V9_9BILA</name>
<accession>A0AC35U9V9</accession>
<evidence type="ECO:0000313" key="1">
    <source>
        <dbReference type="Proteomes" id="UP000095286"/>
    </source>
</evidence>
<sequence>MALTKECIAYLLDTEGSELKFIKNFIGNKFYDTKKHIVSENPATGKGWINVPDSHLIEANMACDAAFDAFKSWSNTSIGERSRLLNKVADIIEENLDGYAKIESKDQGKPIVAAMGMDIPRAVHNFRFFASAVLHHVNPSSTVDTPVRSINYVKSDAIGVACLISPWNLPLYLLTFKLAPALACGNTVVAKPSEMTSATAYVLAHTFLDAGFPPGVVNILFGNGPNVGEPILTHPKVHLISFTGSTVVGKKIAELAAPAVKKVSLEMGGKNAAIIFPSVNIQKIAPIIARSCFFNQGQICLCTSRLLIHADIFAEFVRALSDEAEKITVGDPEQPNVCGALVSKVHFNKVASYIKHAESASDHVIIRGGIKTFPKGHKCADGYFISPTIVTCPIDSKLMQEEIFGPVVCCIPFNNQQEAIDIANDTAYGLSATVWSTNTDELHQTAHQLRVGTVWLNCWMVRDLNMPFGGTKESGLGREGAQHSIDFFTEQKNICLKF</sequence>
<protein>
    <submittedName>
        <fullName evidence="2">Aldedh domain-containing protein</fullName>
    </submittedName>
</protein>
<dbReference type="Proteomes" id="UP000095286">
    <property type="component" value="Unplaced"/>
</dbReference>
<organism evidence="1 2">
    <name type="scientific">Rhabditophanes sp. KR3021</name>
    <dbReference type="NCBI Taxonomy" id="114890"/>
    <lineage>
        <taxon>Eukaryota</taxon>
        <taxon>Metazoa</taxon>
        <taxon>Ecdysozoa</taxon>
        <taxon>Nematoda</taxon>
        <taxon>Chromadorea</taxon>
        <taxon>Rhabditida</taxon>
        <taxon>Tylenchina</taxon>
        <taxon>Panagrolaimomorpha</taxon>
        <taxon>Strongyloidoidea</taxon>
        <taxon>Alloionematidae</taxon>
        <taxon>Rhabditophanes</taxon>
    </lineage>
</organism>
<reference evidence="2" key="1">
    <citation type="submission" date="2016-11" db="UniProtKB">
        <authorList>
            <consortium name="WormBaseParasite"/>
        </authorList>
    </citation>
    <scope>IDENTIFICATION</scope>
    <source>
        <strain evidence="2">KR3021</strain>
    </source>
</reference>